<dbReference type="OrthoDB" id="1629003at2"/>
<dbReference type="AlphaFoldDB" id="A0A0G3HC07"/>
<feature type="transmembrane region" description="Helical" evidence="1">
    <location>
        <begin position="21"/>
        <end position="42"/>
    </location>
</feature>
<evidence type="ECO:0000256" key="1">
    <source>
        <dbReference type="SAM" id="Phobius"/>
    </source>
</evidence>
<keyword evidence="1" id="KW-0812">Transmembrane</keyword>
<keyword evidence="1" id="KW-1133">Transmembrane helix</keyword>
<dbReference type="STRING" id="1072256.CUTER_00995"/>
<accession>A0A0G3HC07</accession>
<organism evidence="2 3">
    <name type="scientific">Corynebacterium uterequi</name>
    <dbReference type="NCBI Taxonomy" id="1072256"/>
    <lineage>
        <taxon>Bacteria</taxon>
        <taxon>Bacillati</taxon>
        <taxon>Actinomycetota</taxon>
        <taxon>Actinomycetes</taxon>
        <taxon>Mycobacteriales</taxon>
        <taxon>Corynebacteriaceae</taxon>
        <taxon>Corynebacterium</taxon>
    </lineage>
</organism>
<keyword evidence="1" id="KW-0472">Membrane</keyword>
<dbReference type="InterPro" id="IPR009898">
    <property type="entry name" value="DUF1440"/>
</dbReference>
<reference evidence="3" key="2">
    <citation type="submission" date="2015-05" db="EMBL/GenBank/DDBJ databases">
        <title>Complete genome sequence of Corynebacterium uterequi DSM 45634, isolated from the uterus of a maiden mare.</title>
        <authorList>
            <person name="Ruckert C."/>
            <person name="Albersmeier A."/>
            <person name="Winkler A."/>
            <person name="Tauch A."/>
        </authorList>
    </citation>
    <scope>NUCLEOTIDE SEQUENCE [LARGE SCALE GENOMIC DNA]</scope>
    <source>
        <strain evidence="3">DSM 45634</strain>
    </source>
</reference>
<dbReference type="Proteomes" id="UP000035548">
    <property type="component" value="Chromosome"/>
</dbReference>
<dbReference type="Pfam" id="PF07274">
    <property type="entry name" value="DUF1440"/>
    <property type="match status" value="1"/>
</dbReference>
<protein>
    <submittedName>
        <fullName evidence="2">Putative periplasmic/secreted protein</fullName>
    </submittedName>
</protein>
<gene>
    <name evidence="2" type="ORF">CUTER_00995</name>
</gene>
<feature type="transmembrane region" description="Helical" evidence="1">
    <location>
        <begin position="119"/>
        <end position="141"/>
    </location>
</feature>
<dbReference type="EMBL" id="CP011546">
    <property type="protein sequence ID" value="AKK10220.1"/>
    <property type="molecule type" value="Genomic_DNA"/>
</dbReference>
<sequence>MCALLFTGVSFNTTPQDRQNYAVAAIVGIIAGIVSAIVKFGWEVPLPPRSPERNATNPPQAFLEFFGFSDTTTHLSYTFNGNEGLPWVSFLIHFGFSIFFAVMYCVIAERWPKIKLWQGVAFGVFLWVAFHVVLMPAMGIVPAPWNQPWEEHFSEIPGHAIWMWVIEIIRRDLRNRITGEPDPEVELGARR</sequence>
<name>A0A0G3HC07_9CORY</name>
<feature type="transmembrane region" description="Helical" evidence="1">
    <location>
        <begin position="87"/>
        <end position="107"/>
    </location>
</feature>
<reference evidence="2 3" key="1">
    <citation type="journal article" date="2015" name="Genome Announc.">
        <title>Virulence Factor Genes Detected in the Complete Genome Sequence of Corynebacterium uterequi DSM 45634, Isolated from the Uterus of a Maiden Mare.</title>
        <authorList>
            <person name="Ruckert C."/>
            <person name="Kriete M."/>
            <person name="Jaenicke S."/>
            <person name="Winkler A."/>
            <person name="Tauch A."/>
        </authorList>
    </citation>
    <scope>NUCLEOTIDE SEQUENCE [LARGE SCALE GENOMIC DNA]</scope>
    <source>
        <strain evidence="2 3">DSM 45634</strain>
    </source>
</reference>
<evidence type="ECO:0000313" key="3">
    <source>
        <dbReference type="Proteomes" id="UP000035548"/>
    </source>
</evidence>
<dbReference type="KEGG" id="cut:CUTER_00995"/>
<keyword evidence="3" id="KW-1185">Reference proteome</keyword>
<dbReference type="PATRIC" id="fig|1072256.5.peg.188"/>
<evidence type="ECO:0000313" key="2">
    <source>
        <dbReference type="EMBL" id="AKK10220.1"/>
    </source>
</evidence>
<proteinExistence type="predicted"/>